<dbReference type="InterPro" id="IPR001238">
    <property type="entry name" value="DNA-binding_RecF"/>
</dbReference>
<dbReference type="Gene3D" id="3.40.50.300">
    <property type="entry name" value="P-loop containing nucleotide triphosphate hydrolases"/>
    <property type="match status" value="1"/>
</dbReference>
<feature type="domain" description="RecF/RecN/SMC N-terminal" evidence="9">
    <location>
        <begin position="3"/>
        <end position="325"/>
    </location>
</feature>
<evidence type="ECO:0000256" key="3">
    <source>
        <dbReference type="ARBA" id="ARBA00020170"/>
    </source>
</evidence>
<comment type="subcellular location">
    <subcellularLocation>
        <location evidence="1">Cytoplasm</location>
    </subcellularLocation>
</comment>
<dbReference type="AlphaFoldDB" id="A0A6J6F436"/>
<dbReference type="GO" id="GO:0006302">
    <property type="term" value="P:double-strand break repair"/>
    <property type="evidence" value="ECO:0007669"/>
    <property type="project" value="TreeGrafter"/>
</dbReference>
<keyword evidence="6" id="KW-0547">Nucleotide-binding</keyword>
<dbReference type="HAMAP" id="MF_00365">
    <property type="entry name" value="RecF"/>
    <property type="match status" value="1"/>
</dbReference>
<evidence type="ECO:0000256" key="4">
    <source>
        <dbReference type="ARBA" id="ARBA00022490"/>
    </source>
</evidence>
<keyword evidence="8" id="KW-0238">DNA-binding</keyword>
<evidence type="ECO:0000256" key="1">
    <source>
        <dbReference type="ARBA" id="ARBA00004496"/>
    </source>
</evidence>
<organism evidence="10">
    <name type="scientific">freshwater metagenome</name>
    <dbReference type="NCBI Taxonomy" id="449393"/>
    <lineage>
        <taxon>unclassified sequences</taxon>
        <taxon>metagenomes</taxon>
        <taxon>ecological metagenomes</taxon>
    </lineage>
</organism>
<dbReference type="Gene3D" id="1.20.1050.90">
    <property type="entry name" value="RecF/RecN/SMC, N-terminal domain"/>
    <property type="match status" value="1"/>
</dbReference>
<reference evidence="10" key="1">
    <citation type="submission" date="2020-05" db="EMBL/GenBank/DDBJ databases">
        <authorList>
            <person name="Chiriac C."/>
            <person name="Salcher M."/>
            <person name="Ghai R."/>
            <person name="Kavagutti S V."/>
        </authorList>
    </citation>
    <scope>NUCLEOTIDE SEQUENCE</scope>
</reference>
<dbReference type="InterPro" id="IPR042174">
    <property type="entry name" value="RecF_2"/>
</dbReference>
<name>A0A6J6F436_9ZZZZ</name>
<dbReference type="GO" id="GO:0006260">
    <property type="term" value="P:DNA replication"/>
    <property type="evidence" value="ECO:0007669"/>
    <property type="project" value="UniProtKB-KW"/>
</dbReference>
<evidence type="ECO:0000256" key="2">
    <source>
        <dbReference type="ARBA" id="ARBA00008016"/>
    </source>
</evidence>
<accession>A0A6J6F436</accession>
<evidence type="ECO:0000256" key="8">
    <source>
        <dbReference type="ARBA" id="ARBA00023125"/>
    </source>
</evidence>
<evidence type="ECO:0000256" key="6">
    <source>
        <dbReference type="ARBA" id="ARBA00022741"/>
    </source>
</evidence>
<gene>
    <name evidence="10" type="ORF">UFOPK1722_01091</name>
</gene>
<protein>
    <recommendedName>
        <fullName evidence="3">DNA replication and repair protein RecF</fullName>
    </recommendedName>
</protein>
<dbReference type="PROSITE" id="PS00618">
    <property type="entry name" value="RECF_2"/>
    <property type="match status" value="1"/>
</dbReference>
<dbReference type="GO" id="GO:0005524">
    <property type="term" value="F:ATP binding"/>
    <property type="evidence" value="ECO:0007669"/>
    <property type="project" value="UniProtKB-KW"/>
</dbReference>
<dbReference type="NCBIfam" id="TIGR00611">
    <property type="entry name" value="recf"/>
    <property type="match status" value="1"/>
</dbReference>
<dbReference type="SUPFAM" id="SSF52540">
    <property type="entry name" value="P-loop containing nucleoside triphosphate hydrolases"/>
    <property type="match status" value="1"/>
</dbReference>
<evidence type="ECO:0000259" key="9">
    <source>
        <dbReference type="Pfam" id="PF02463"/>
    </source>
</evidence>
<dbReference type="EMBL" id="CAEZTS010000091">
    <property type="protein sequence ID" value="CAB4581793.1"/>
    <property type="molecule type" value="Genomic_DNA"/>
</dbReference>
<dbReference type="PANTHER" id="PTHR32182">
    <property type="entry name" value="DNA REPLICATION AND REPAIR PROTEIN RECF"/>
    <property type="match status" value="1"/>
</dbReference>
<dbReference type="InterPro" id="IPR003395">
    <property type="entry name" value="RecF/RecN/SMC_N"/>
</dbReference>
<dbReference type="Pfam" id="PF02463">
    <property type="entry name" value="SMC_N"/>
    <property type="match status" value="1"/>
</dbReference>
<evidence type="ECO:0000256" key="7">
    <source>
        <dbReference type="ARBA" id="ARBA00022840"/>
    </source>
</evidence>
<dbReference type="GO" id="GO:0003697">
    <property type="term" value="F:single-stranded DNA binding"/>
    <property type="evidence" value="ECO:0007669"/>
    <property type="project" value="InterPro"/>
</dbReference>
<keyword evidence="7" id="KW-0067">ATP-binding</keyword>
<evidence type="ECO:0000256" key="5">
    <source>
        <dbReference type="ARBA" id="ARBA00022705"/>
    </source>
</evidence>
<proteinExistence type="inferred from homology"/>
<dbReference type="PANTHER" id="PTHR32182:SF0">
    <property type="entry name" value="DNA REPLICATION AND REPAIR PROTEIN RECF"/>
    <property type="match status" value="1"/>
</dbReference>
<sequence length="368" mass="40306">MIVEQLELVDFRNYTAATFDLTPGVTAIVGRNAQGKTNVAEAMAFLATLDSFRQSPTVALVREGADFATIRATVRHADGREMLIEVQIQRQGRVNVQVNRQRLARTRDLFGVLRVTVFSPDDLELVKGAPGERRRLLDETLASLALKNDARRLELDRIVKQRNTLLRQAGGRLTDDVAYTLDVWDQKFAEVGDQIGHERATLVAQMQPVVEDAYQHLAGAPMAVALVYEPAWRRTGLTAALAAARTDDVRRGVSTVGPHRDDVDFFLGALPARTHASQGEMRCLALSLRLAAHRLVSETTGMTPLLVLDDVLSELDPDRCTALLGNLPAGQVVITTASLLPPAAHPDRVLRIEGGAIVVDTGDRDHEH</sequence>
<keyword evidence="5" id="KW-0235">DNA replication</keyword>
<evidence type="ECO:0000313" key="10">
    <source>
        <dbReference type="EMBL" id="CAB4581793.1"/>
    </source>
</evidence>
<dbReference type="GO" id="GO:0000731">
    <property type="term" value="P:DNA synthesis involved in DNA repair"/>
    <property type="evidence" value="ECO:0007669"/>
    <property type="project" value="TreeGrafter"/>
</dbReference>
<comment type="similarity">
    <text evidence="2">Belongs to the RecF family.</text>
</comment>
<dbReference type="InterPro" id="IPR027417">
    <property type="entry name" value="P-loop_NTPase"/>
</dbReference>
<dbReference type="InterPro" id="IPR018078">
    <property type="entry name" value="DNA-binding_RecF_CS"/>
</dbReference>
<dbReference type="GO" id="GO:0005737">
    <property type="term" value="C:cytoplasm"/>
    <property type="evidence" value="ECO:0007669"/>
    <property type="project" value="UniProtKB-SubCell"/>
</dbReference>
<keyword evidence="4" id="KW-0963">Cytoplasm</keyword>